<proteinExistence type="predicted"/>
<feature type="compositionally biased region" description="Basic and acidic residues" evidence="1">
    <location>
        <begin position="1"/>
        <end position="21"/>
    </location>
</feature>
<evidence type="ECO:0000313" key="3">
    <source>
        <dbReference type="Proteomes" id="UP001352852"/>
    </source>
</evidence>
<comment type="caution">
    <text evidence="2">The sequence shown here is derived from an EMBL/GenBank/DDBJ whole genome shotgun (WGS) entry which is preliminary data.</text>
</comment>
<dbReference type="Proteomes" id="UP001352852">
    <property type="component" value="Unassembled WGS sequence"/>
</dbReference>
<protein>
    <submittedName>
        <fullName evidence="2">Uncharacterized protein</fullName>
    </submittedName>
</protein>
<evidence type="ECO:0000313" key="2">
    <source>
        <dbReference type="EMBL" id="MED6291933.1"/>
    </source>
</evidence>
<dbReference type="EMBL" id="JAHUTJ010069433">
    <property type="protein sequence ID" value="MED6291933.1"/>
    <property type="molecule type" value="Genomic_DNA"/>
</dbReference>
<evidence type="ECO:0000256" key="1">
    <source>
        <dbReference type="SAM" id="MobiDB-lite"/>
    </source>
</evidence>
<accession>A0ABU7EXK2</accession>
<keyword evidence="3" id="KW-1185">Reference proteome</keyword>
<reference evidence="2 3" key="1">
    <citation type="submission" date="2021-06" db="EMBL/GenBank/DDBJ databases">
        <authorList>
            <person name="Palmer J.M."/>
        </authorList>
    </citation>
    <scope>NUCLEOTIDE SEQUENCE [LARGE SCALE GENOMIC DNA]</scope>
    <source>
        <strain evidence="2 3">CL_MEX2019</strain>
        <tissue evidence="2">Muscle</tissue>
    </source>
</reference>
<name>A0ABU7EXK2_9TELE</name>
<feature type="region of interest" description="Disordered" evidence="1">
    <location>
        <begin position="1"/>
        <end position="22"/>
    </location>
</feature>
<sequence>MRSERAAERHIKRSEARKKTTEVFNTTSVNPDPLNQLATRDFKVSLCGGVSVLIASGRIKVSVQVVMTSCGEP</sequence>
<organism evidence="2 3">
    <name type="scientific">Characodon lateralis</name>
    <dbReference type="NCBI Taxonomy" id="208331"/>
    <lineage>
        <taxon>Eukaryota</taxon>
        <taxon>Metazoa</taxon>
        <taxon>Chordata</taxon>
        <taxon>Craniata</taxon>
        <taxon>Vertebrata</taxon>
        <taxon>Euteleostomi</taxon>
        <taxon>Actinopterygii</taxon>
        <taxon>Neopterygii</taxon>
        <taxon>Teleostei</taxon>
        <taxon>Neoteleostei</taxon>
        <taxon>Acanthomorphata</taxon>
        <taxon>Ovalentaria</taxon>
        <taxon>Atherinomorphae</taxon>
        <taxon>Cyprinodontiformes</taxon>
        <taxon>Goodeidae</taxon>
        <taxon>Characodon</taxon>
    </lineage>
</organism>
<gene>
    <name evidence="2" type="ORF">CHARACLAT_028618</name>
</gene>